<dbReference type="SUPFAM" id="SSF46785">
    <property type="entry name" value="Winged helix' DNA-binding domain"/>
    <property type="match status" value="1"/>
</dbReference>
<evidence type="ECO:0000259" key="5">
    <source>
        <dbReference type="PROSITE" id="PS50931"/>
    </source>
</evidence>
<comment type="similarity">
    <text evidence="1">Belongs to the LysR transcriptional regulatory family.</text>
</comment>
<keyword evidence="2" id="KW-0805">Transcription regulation</keyword>
<dbReference type="InterPro" id="IPR000847">
    <property type="entry name" value="LysR_HTH_N"/>
</dbReference>
<keyword evidence="3 6" id="KW-0238">DNA-binding</keyword>
<evidence type="ECO:0000256" key="1">
    <source>
        <dbReference type="ARBA" id="ARBA00009437"/>
    </source>
</evidence>
<proteinExistence type="inferred from homology"/>
<dbReference type="RefSeq" id="WP_354089250.1">
    <property type="nucleotide sequence ID" value="NZ_JBEPTF010000003.1"/>
</dbReference>
<sequence>MSMDDIGPGGAVRVFLSVCEHGGFARAADDLGLTPSAVAKAIARLESRLKVRLFDRTTRRFAVTQEGAAYHAVCSAAVAAIRRVERDMVSSAAEPVGLVRISMPPLFGAEVIAPALFELADRHPRLDYELSLSGEPVDLLSGGHDLAVRIGEPPDVAGVKGRLIGEQRLTLCASVAYLERAGRPTSWRDLAGHDLIASARRGRIAPWRFREDGAEVSWTPTARLVLDGAALSLAAVRAGRGIGLAPTWLVARDVAEGRLVSVLEDQVAGHRPVYLLWAETPVLIPRLRATIDAVAEAAAAVVGR</sequence>
<name>A0ABV2RCH3_9CAUL</name>
<dbReference type="Gene3D" id="1.10.10.10">
    <property type="entry name" value="Winged helix-like DNA-binding domain superfamily/Winged helix DNA-binding domain"/>
    <property type="match status" value="1"/>
</dbReference>
<comment type="caution">
    <text evidence="6">The sequence shown here is derived from an EMBL/GenBank/DDBJ whole genome shotgun (WGS) entry which is preliminary data.</text>
</comment>
<dbReference type="InterPro" id="IPR036388">
    <property type="entry name" value="WH-like_DNA-bd_sf"/>
</dbReference>
<dbReference type="InterPro" id="IPR005119">
    <property type="entry name" value="LysR_subst-bd"/>
</dbReference>
<evidence type="ECO:0000313" key="7">
    <source>
        <dbReference type="Proteomes" id="UP001549313"/>
    </source>
</evidence>
<keyword evidence="7" id="KW-1185">Reference proteome</keyword>
<evidence type="ECO:0000256" key="4">
    <source>
        <dbReference type="ARBA" id="ARBA00023163"/>
    </source>
</evidence>
<evidence type="ECO:0000313" key="6">
    <source>
        <dbReference type="EMBL" id="MET4684279.1"/>
    </source>
</evidence>
<keyword evidence="4" id="KW-0804">Transcription</keyword>
<evidence type="ECO:0000256" key="3">
    <source>
        <dbReference type="ARBA" id="ARBA00023125"/>
    </source>
</evidence>
<organism evidence="6 7">
    <name type="scientific">Brevundimonas faecalis</name>
    <dbReference type="NCBI Taxonomy" id="947378"/>
    <lineage>
        <taxon>Bacteria</taxon>
        <taxon>Pseudomonadati</taxon>
        <taxon>Pseudomonadota</taxon>
        <taxon>Alphaproteobacteria</taxon>
        <taxon>Caulobacterales</taxon>
        <taxon>Caulobacteraceae</taxon>
        <taxon>Brevundimonas</taxon>
    </lineage>
</organism>
<dbReference type="PROSITE" id="PS50931">
    <property type="entry name" value="HTH_LYSR"/>
    <property type="match status" value="1"/>
</dbReference>
<dbReference type="EMBL" id="JBEPTF010000003">
    <property type="protein sequence ID" value="MET4684279.1"/>
    <property type="molecule type" value="Genomic_DNA"/>
</dbReference>
<dbReference type="Pfam" id="PF00126">
    <property type="entry name" value="HTH_1"/>
    <property type="match status" value="1"/>
</dbReference>
<dbReference type="Proteomes" id="UP001549313">
    <property type="component" value="Unassembled WGS sequence"/>
</dbReference>
<dbReference type="PANTHER" id="PTHR30537:SF58">
    <property type="entry name" value="HTH-TYPE TRANSCRIPTIONAL REGULATOR PERR"/>
    <property type="match status" value="1"/>
</dbReference>
<dbReference type="SUPFAM" id="SSF53850">
    <property type="entry name" value="Periplasmic binding protein-like II"/>
    <property type="match status" value="1"/>
</dbReference>
<reference evidence="6 7" key="1">
    <citation type="submission" date="2024-06" db="EMBL/GenBank/DDBJ databases">
        <title>Sorghum-associated microbial communities from plants grown in Nebraska, USA.</title>
        <authorList>
            <person name="Schachtman D."/>
        </authorList>
    </citation>
    <scope>NUCLEOTIDE SEQUENCE [LARGE SCALE GENOMIC DNA]</scope>
    <source>
        <strain evidence="6 7">2814</strain>
    </source>
</reference>
<accession>A0ABV2RCH3</accession>
<dbReference type="InterPro" id="IPR058163">
    <property type="entry name" value="LysR-type_TF_proteobact-type"/>
</dbReference>
<dbReference type="GO" id="GO:0003677">
    <property type="term" value="F:DNA binding"/>
    <property type="evidence" value="ECO:0007669"/>
    <property type="project" value="UniProtKB-KW"/>
</dbReference>
<gene>
    <name evidence="6" type="ORF">ABIE19_002216</name>
</gene>
<evidence type="ECO:0000256" key="2">
    <source>
        <dbReference type="ARBA" id="ARBA00023015"/>
    </source>
</evidence>
<protein>
    <submittedName>
        <fullName evidence="6">DNA-binding transcriptional LysR family regulator</fullName>
    </submittedName>
</protein>
<dbReference type="Pfam" id="PF03466">
    <property type="entry name" value="LysR_substrate"/>
    <property type="match status" value="1"/>
</dbReference>
<dbReference type="PANTHER" id="PTHR30537">
    <property type="entry name" value="HTH-TYPE TRANSCRIPTIONAL REGULATOR"/>
    <property type="match status" value="1"/>
</dbReference>
<dbReference type="InterPro" id="IPR036390">
    <property type="entry name" value="WH_DNA-bd_sf"/>
</dbReference>
<dbReference type="Gene3D" id="3.40.190.290">
    <property type="match status" value="1"/>
</dbReference>
<feature type="domain" description="HTH lysR-type" evidence="5">
    <location>
        <begin position="13"/>
        <end position="64"/>
    </location>
</feature>